<reference evidence="1" key="1">
    <citation type="submission" date="2018-05" db="EMBL/GenBank/DDBJ databases">
        <authorList>
            <person name="Lanie J.A."/>
            <person name="Ng W.-L."/>
            <person name="Kazmierczak K.M."/>
            <person name="Andrzejewski T.M."/>
            <person name="Davidsen T.M."/>
            <person name="Wayne K.J."/>
            <person name="Tettelin H."/>
            <person name="Glass J.I."/>
            <person name="Rusch D."/>
            <person name="Podicherti R."/>
            <person name="Tsui H.-C.T."/>
            <person name="Winkler M.E."/>
        </authorList>
    </citation>
    <scope>NUCLEOTIDE SEQUENCE</scope>
</reference>
<proteinExistence type="predicted"/>
<evidence type="ECO:0000313" key="1">
    <source>
        <dbReference type="EMBL" id="SVB32065.1"/>
    </source>
</evidence>
<name>A0A382D169_9ZZZZ</name>
<sequence length="31" mass="3358">MLLIDGVLIAGINRKTSDSDFVKLPKESLIA</sequence>
<dbReference type="EMBL" id="UINC01037094">
    <property type="protein sequence ID" value="SVB32065.1"/>
    <property type="molecule type" value="Genomic_DNA"/>
</dbReference>
<protein>
    <submittedName>
        <fullName evidence="1">Uncharacterized protein</fullName>
    </submittedName>
</protein>
<dbReference type="AlphaFoldDB" id="A0A382D169"/>
<gene>
    <name evidence="1" type="ORF">METZ01_LOCUS184919</name>
</gene>
<accession>A0A382D169</accession>
<organism evidence="1">
    <name type="scientific">marine metagenome</name>
    <dbReference type="NCBI Taxonomy" id="408172"/>
    <lineage>
        <taxon>unclassified sequences</taxon>
        <taxon>metagenomes</taxon>
        <taxon>ecological metagenomes</taxon>
    </lineage>
</organism>